<name>A0A656HHZ6_THINJ</name>
<dbReference type="Proteomes" id="UP000005317">
    <property type="component" value="Unassembled WGS sequence"/>
</dbReference>
<dbReference type="PANTHER" id="PTHR46268">
    <property type="entry name" value="STRESS RESPONSE PROTEIN NHAX"/>
    <property type="match status" value="1"/>
</dbReference>
<dbReference type="SUPFAM" id="SSF52402">
    <property type="entry name" value="Adenine nucleotide alpha hydrolases-like"/>
    <property type="match status" value="1"/>
</dbReference>
<proteinExistence type="inferred from homology"/>
<dbReference type="PANTHER" id="PTHR46268:SF6">
    <property type="entry name" value="UNIVERSAL STRESS PROTEIN UP12"/>
    <property type="match status" value="1"/>
</dbReference>
<reference evidence="4" key="1">
    <citation type="journal article" date="2011" name="Stand. Genomic Sci.">
        <title>Genome sequence of the filamentous, gliding Thiothrix nivea neotype strain (JP2(T)).</title>
        <authorList>
            <person name="Lapidus A."/>
            <person name="Nolan M."/>
            <person name="Lucas S."/>
            <person name="Glavina Del Rio T."/>
            <person name="Tice H."/>
            <person name="Cheng J.F."/>
            <person name="Tapia R."/>
            <person name="Han C."/>
            <person name="Goodwin L."/>
            <person name="Pitluck S."/>
            <person name="Liolios K."/>
            <person name="Pagani I."/>
            <person name="Ivanova N."/>
            <person name="Huntemann M."/>
            <person name="Mavromatis K."/>
            <person name="Mikhailova N."/>
            <person name="Pati A."/>
            <person name="Chen A."/>
            <person name="Palaniappan K."/>
            <person name="Land M."/>
            <person name="Brambilla E.M."/>
            <person name="Rohde M."/>
            <person name="Abt B."/>
            <person name="Verbarg S."/>
            <person name="Goker M."/>
            <person name="Bristow J."/>
            <person name="Eisen J.A."/>
            <person name="Markowitz V."/>
            <person name="Hugenholtz P."/>
            <person name="Kyrpides N.C."/>
            <person name="Klenk H.P."/>
            <person name="Woyke T."/>
        </authorList>
    </citation>
    <scope>NUCLEOTIDE SEQUENCE [LARGE SCALE GENOMIC DNA]</scope>
    <source>
        <strain evidence="4">ATCC 35100 / DSM 5205 / JP2</strain>
    </source>
</reference>
<keyword evidence="4" id="KW-1185">Reference proteome</keyword>
<evidence type="ECO:0000313" key="4">
    <source>
        <dbReference type="Proteomes" id="UP000005317"/>
    </source>
</evidence>
<dbReference type="RefSeq" id="WP_002708914.1">
    <property type="nucleotide sequence ID" value="NZ_JH651384.1"/>
</dbReference>
<dbReference type="AlphaFoldDB" id="A0A656HHZ6"/>
<dbReference type="InterPro" id="IPR006016">
    <property type="entry name" value="UspA"/>
</dbReference>
<gene>
    <name evidence="3" type="ORF">Thini_2454</name>
</gene>
<evidence type="ECO:0000259" key="2">
    <source>
        <dbReference type="Pfam" id="PF00582"/>
    </source>
</evidence>
<evidence type="ECO:0000256" key="1">
    <source>
        <dbReference type="ARBA" id="ARBA00008791"/>
    </source>
</evidence>
<dbReference type="EMBL" id="JH651384">
    <property type="protein sequence ID" value="EIJ35000.1"/>
    <property type="molecule type" value="Genomic_DNA"/>
</dbReference>
<protein>
    <submittedName>
        <fullName evidence="3">UspA domain-containing protein</fullName>
    </submittedName>
</protein>
<dbReference type="Pfam" id="PF00582">
    <property type="entry name" value="Usp"/>
    <property type="match status" value="1"/>
</dbReference>
<evidence type="ECO:0000313" key="3">
    <source>
        <dbReference type="EMBL" id="EIJ35000.1"/>
    </source>
</evidence>
<comment type="similarity">
    <text evidence="1">Belongs to the universal stress protein A family.</text>
</comment>
<dbReference type="OrthoDB" id="6117544at2"/>
<dbReference type="Gene3D" id="3.40.50.620">
    <property type="entry name" value="HUPs"/>
    <property type="match status" value="1"/>
</dbReference>
<dbReference type="CDD" id="cd00293">
    <property type="entry name" value="USP-like"/>
    <property type="match status" value="1"/>
</dbReference>
<feature type="domain" description="UspA" evidence="2">
    <location>
        <begin position="7"/>
        <end position="161"/>
    </location>
</feature>
<dbReference type="InterPro" id="IPR006015">
    <property type="entry name" value="Universal_stress_UspA"/>
</dbReference>
<dbReference type="InterPro" id="IPR014729">
    <property type="entry name" value="Rossmann-like_a/b/a_fold"/>
</dbReference>
<accession>A0A656HHZ6</accession>
<dbReference type="PRINTS" id="PR01438">
    <property type="entry name" value="UNVRSLSTRESS"/>
</dbReference>
<organism evidence="3 4">
    <name type="scientific">Thiothrix nivea (strain ATCC 35100 / DSM 5205 / JP2)</name>
    <dbReference type="NCBI Taxonomy" id="870187"/>
    <lineage>
        <taxon>Bacteria</taxon>
        <taxon>Pseudomonadati</taxon>
        <taxon>Pseudomonadota</taxon>
        <taxon>Gammaproteobacteria</taxon>
        <taxon>Thiotrichales</taxon>
        <taxon>Thiotrichaceae</taxon>
        <taxon>Thiothrix</taxon>
    </lineage>
</organism>
<sequence length="163" mass="18090">MNETKPFKTILYATNLGEHTRPVFRQAIHMARAHQAKIIMLHAIAPLGTTGHTVLSLYLPDKSIHDIEKESMEEMIQTMQKRLENYCTEEDDICKAKDELVEDAVVVPGKPGEVIVHYADAHNADLIVIGTHTRKAKDGVLLGSTARHVTQHSKVPVLVVPNG</sequence>